<evidence type="ECO:0000313" key="2">
    <source>
        <dbReference type="Proteomes" id="UP001060085"/>
    </source>
</evidence>
<evidence type="ECO:0000313" key="1">
    <source>
        <dbReference type="EMBL" id="KAI5649310.1"/>
    </source>
</evidence>
<gene>
    <name evidence="1" type="ORF">M9H77_35315</name>
</gene>
<organism evidence="1 2">
    <name type="scientific">Catharanthus roseus</name>
    <name type="common">Madagascar periwinkle</name>
    <name type="synonym">Vinca rosea</name>
    <dbReference type="NCBI Taxonomy" id="4058"/>
    <lineage>
        <taxon>Eukaryota</taxon>
        <taxon>Viridiplantae</taxon>
        <taxon>Streptophyta</taxon>
        <taxon>Embryophyta</taxon>
        <taxon>Tracheophyta</taxon>
        <taxon>Spermatophyta</taxon>
        <taxon>Magnoliopsida</taxon>
        <taxon>eudicotyledons</taxon>
        <taxon>Gunneridae</taxon>
        <taxon>Pentapetalae</taxon>
        <taxon>asterids</taxon>
        <taxon>lamiids</taxon>
        <taxon>Gentianales</taxon>
        <taxon>Apocynaceae</taxon>
        <taxon>Rauvolfioideae</taxon>
        <taxon>Vinceae</taxon>
        <taxon>Catharanthinae</taxon>
        <taxon>Catharanthus</taxon>
    </lineage>
</organism>
<proteinExistence type="predicted"/>
<reference evidence="2" key="1">
    <citation type="journal article" date="2023" name="Nat. Plants">
        <title>Single-cell RNA sequencing provides a high-resolution roadmap for understanding the multicellular compartmentation of specialized metabolism.</title>
        <authorList>
            <person name="Sun S."/>
            <person name="Shen X."/>
            <person name="Li Y."/>
            <person name="Li Y."/>
            <person name="Wang S."/>
            <person name="Li R."/>
            <person name="Zhang H."/>
            <person name="Shen G."/>
            <person name="Guo B."/>
            <person name="Wei J."/>
            <person name="Xu J."/>
            <person name="St-Pierre B."/>
            <person name="Chen S."/>
            <person name="Sun C."/>
        </authorList>
    </citation>
    <scope>NUCLEOTIDE SEQUENCE [LARGE SCALE GENOMIC DNA]</scope>
</reference>
<dbReference type="EMBL" id="CM044708">
    <property type="protein sequence ID" value="KAI5649310.1"/>
    <property type="molecule type" value="Genomic_DNA"/>
</dbReference>
<keyword evidence="2" id="KW-1185">Reference proteome</keyword>
<accession>A0ACB9ZNY4</accession>
<name>A0ACB9ZNY4_CATRO</name>
<sequence>MPFPMKIQPIDSQQAFRESSKPPVLKSRLKRLFDRPFNSVLRISSAAEKPPAISGEVKDAAGTAVVEFEPSSVCLDKMVQNFIEENTFEKPPAVTQKCGRNRCNCFNGNSNDSSDDEFDFGFGDSISNTNSSFGDSIDTLKSLIPCATTLERNLLADSSKMVEKNKTCKRKDDLRKIVTDGLLALGFNASICKSKWDKTSSIPAGEYEYIDVISEGERVLIDIDFRSEFEIARSTSSYKSILQSLPFIFVGKSDRLQQIIAIVSEAARLSLKKKGMHIAPWRKSDYIKAKWLSPHIRTTTISPQPPPSPEETTDSPPEVEKKKADDAQEEIETGELELIFGETETLLDDDETPKSILSSPAKDSGVEEKVLTMAWQPPVIKPKSCERGNRVVVTGLASLLKEKP</sequence>
<protein>
    <submittedName>
        <fullName evidence="1">Uncharacterized protein</fullName>
    </submittedName>
</protein>
<comment type="caution">
    <text evidence="1">The sequence shown here is derived from an EMBL/GenBank/DDBJ whole genome shotgun (WGS) entry which is preliminary data.</text>
</comment>
<dbReference type="Proteomes" id="UP001060085">
    <property type="component" value="Linkage Group LG08"/>
</dbReference>